<feature type="region of interest" description="Disordered" evidence="1">
    <location>
        <begin position="624"/>
        <end position="660"/>
    </location>
</feature>
<reference evidence="2" key="1">
    <citation type="submission" date="2022-03" db="EMBL/GenBank/DDBJ databases">
        <authorList>
            <person name="Sayadi A."/>
        </authorList>
    </citation>
    <scope>NUCLEOTIDE SEQUENCE</scope>
</reference>
<evidence type="ECO:0000256" key="1">
    <source>
        <dbReference type="SAM" id="MobiDB-lite"/>
    </source>
</evidence>
<evidence type="ECO:0000313" key="3">
    <source>
        <dbReference type="Proteomes" id="UP001152888"/>
    </source>
</evidence>
<gene>
    <name evidence="2" type="ORF">ACAOBT_LOCUS1049</name>
</gene>
<comment type="caution">
    <text evidence="2">The sequence shown here is derived from an EMBL/GenBank/DDBJ whole genome shotgun (WGS) entry which is preliminary data.</text>
</comment>
<feature type="compositionally biased region" description="Basic residues" evidence="1">
    <location>
        <begin position="630"/>
        <end position="660"/>
    </location>
</feature>
<feature type="compositionally biased region" description="Basic and acidic residues" evidence="1">
    <location>
        <begin position="242"/>
        <end position="254"/>
    </location>
</feature>
<feature type="region of interest" description="Disordered" evidence="1">
    <location>
        <begin position="715"/>
        <end position="785"/>
    </location>
</feature>
<keyword evidence="3" id="KW-1185">Reference proteome</keyword>
<proteinExistence type="predicted"/>
<feature type="compositionally biased region" description="Polar residues" evidence="1">
    <location>
        <begin position="208"/>
        <end position="230"/>
    </location>
</feature>
<feature type="region of interest" description="Disordered" evidence="1">
    <location>
        <begin position="200"/>
        <end position="230"/>
    </location>
</feature>
<feature type="region of interest" description="Disordered" evidence="1">
    <location>
        <begin position="235"/>
        <end position="254"/>
    </location>
</feature>
<evidence type="ECO:0000313" key="2">
    <source>
        <dbReference type="EMBL" id="CAH1955387.1"/>
    </source>
</evidence>
<organism evidence="2 3">
    <name type="scientific">Acanthoscelides obtectus</name>
    <name type="common">Bean weevil</name>
    <name type="synonym">Bruchus obtectus</name>
    <dbReference type="NCBI Taxonomy" id="200917"/>
    <lineage>
        <taxon>Eukaryota</taxon>
        <taxon>Metazoa</taxon>
        <taxon>Ecdysozoa</taxon>
        <taxon>Arthropoda</taxon>
        <taxon>Hexapoda</taxon>
        <taxon>Insecta</taxon>
        <taxon>Pterygota</taxon>
        <taxon>Neoptera</taxon>
        <taxon>Endopterygota</taxon>
        <taxon>Coleoptera</taxon>
        <taxon>Polyphaga</taxon>
        <taxon>Cucujiformia</taxon>
        <taxon>Chrysomeloidea</taxon>
        <taxon>Chrysomelidae</taxon>
        <taxon>Bruchinae</taxon>
        <taxon>Bruchini</taxon>
        <taxon>Acanthoscelides</taxon>
    </lineage>
</organism>
<name>A0A9P0JKS7_ACAOB</name>
<dbReference type="AlphaFoldDB" id="A0A9P0JKS7"/>
<dbReference type="Proteomes" id="UP001152888">
    <property type="component" value="Unassembled WGS sequence"/>
</dbReference>
<feature type="region of interest" description="Disordered" evidence="1">
    <location>
        <begin position="25"/>
        <end position="44"/>
    </location>
</feature>
<sequence length="968" mass="108635">MESNSCSADDFSRYDNHVHITMDHDSGYISHNPESNLDSPLESLSENSHISEPVFLSEDALLERPTISKSDLSLQIENENYEETRQLFFNVSDNETVIPASVSSSEDNFGGLRSLDSSSSNKSTEIPISAPIVVESKATFDITTPLENVNESSKATEDTSTAFTNITNTLATADPKKKLVLVLAKSDKENMYTVKRKYRSLTPEPEKQVNSSYDSNLSKNSISDTSMSLDETLNNPILTSKSMREPKNENLLDQKCDKKNESTCTAYSDISMDLSLVDKSCDFDDKIESKTQNILDYPAISTHDACGDNKKQSLMTDNQSITVISADQNSGNNIINCTVAIKSEYSNIIRSDEVSVDQQLTVSCDVSQNIGLIDISDVGCVVSTNSTPKKEYINPANTCMSPDLFEEEESVRPIIEPNRSTKQVAEEKYLHKKDSRLIRRIQDNLKGVLPPQSVTICTLSVDEILKKIESNKSYFWNNETVIKENLNVSNESIVPGESRSLLITAPLKECTEKEFPHILGERNHGLHFNSSRLSEQLEDLYAKFAQRYVGAETQSSCTVFDAETGMSPSKRCKLLGRRWATKSPGRRLSHLARRRITFSSANLAAGTSGAAGSRARQILVDAKKLELLSRRKSPRKTPKKTPNKSPKKKTRTPSSSAKKKLAMRFRKMTGEIENTVPSTSADVLKSISKRALFQSPDKKKESSLFLPNTFGLSTFENSPSKKLPAKRALFSSPNKRSPLKRSPFKRSPFLDKKRKRADSEESHPSKMPRSMSTMSDVVRPSESETRTLLNRTKSDIELSSMVRQPLGELSAVHKKKLQWAVYEALRSQNVTPTHKQFKLFASVLARVTRRLMLNITLGQPRPEGSTTERMLRIAKHHVIAVIKGKSVEEIISEYNRQKAKTFKPQGYIGIEEFNRLESMSKENILRDKIENAINSSSKVMMNLHSKFTPNNRIERIRKVINFGDDENR</sequence>
<protein>
    <submittedName>
        <fullName evidence="2">Uncharacterized protein</fullName>
    </submittedName>
</protein>
<accession>A0A9P0JKS7</accession>
<dbReference type="EMBL" id="CAKOFQ010006660">
    <property type="protein sequence ID" value="CAH1955387.1"/>
    <property type="molecule type" value="Genomic_DNA"/>
</dbReference>
<dbReference type="OrthoDB" id="8192658at2759"/>
<feature type="compositionally biased region" description="Polar residues" evidence="1">
    <location>
        <begin position="32"/>
        <end position="44"/>
    </location>
</feature>